<organism evidence="4">
    <name type="scientific">Mucor ambiguus</name>
    <dbReference type="NCBI Taxonomy" id="91626"/>
    <lineage>
        <taxon>Eukaryota</taxon>
        <taxon>Fungi</taxon>
        <taxon>Fungi incertae sedis</taxon>
        <taxon>Mucoromycota</taxon>
        <taxon>Mucoromycotina</taxon>
        <taxon>Mucoromycetes</taxon>
        <taxon>Mucorales</taxon>
        <taxon>Mucorineae</taxon>
        <taxon>Mucoraceae</taxon>
        <taxon>Mucor</taxon>
    </lineage>
</organism>
<accession>A0A0C9MRA5</accession>
<dbReference type="Gene3D" id="3.40.50.360">
    <property type="match status" value="1"/>
</dbReference>
<protein>
    <submittedName>
        <fullName evidence="4">NADPH-dependent FMN reductase Lot6</fullName>
    </submittedName>
</protein>
<evidence type="ECO:0000259" key="3">
    <source>
        <dbReference type="Pfam" id="PF20789"/>
    </source>
</evidence>
<dbReference type="GO" id="GO:0016491">
    <property type="term" value="F:oxidoreductase activity"/>
    <property type="evidence" value="ECO:0007669"/>
    <property type="project" value="InterPro"/>
</dbReference>
<dbReference type="OrthoDB" id="2532955at2759"/>
<gene>
    <name evidence="4" type="ORF">MAM1_0312d09543</name>
</gene>
<dbReference type="PANTHER" id="PTHR38110:SF1">
    <property type="entry name" value="THIOESTERASE DOMAIN-CONTAINING PROTEIN"/>
    <property type="match status" value="1"/>
</dbReference>
<dbReference type="InterPro" id="IPR029069">
    <property type="entry name" value="HotDog_dom_sf"/>
</dbReference>
<dbReference type="Proteomes" id="UP000053815">
    <property type="component" value="Unassembled WGS sequence"/>
</dbReference>
<proteinExistence type="predicted"/>
<feature type="domain" description="Acyl-CoA thioesterase-like N-terminal HotDog" evidence="2">
    <location>
        <begin position="38"/>
        <end position="112"/>
    </location>
</feature>
<keyword evidence="5" id="KW-1185">Reference proteome</keyword>
<dbReference type="Pfam" id="PF20789">
    <property type="entry name" value="4HBT_3C"/>
    <property type="match status" value="1"/>
</dbReference>
<dbReference type="EMBL" id="DF836601">
    <property type="protein sequence ID" value="GAN10009.1"/>
    <property type="molecule type" value="Genomic_DNA"/>
</dbReference>
<feature type="domain" description="NADPH-dependent FMN reductase-like" evidence="1">
    <location>
        <begin position="325"/>
        <end position="434"/>
    </location>
</feature>
<sequence length="483" mass="55093">MSITQSTEKISPFDIASNTSFLGKSDRDTFIFTGVASNEWSIGDVPNGGYVMAIIIDSVIRHFAEKYQTDPVALNCFFFNKTIPGHLIVEIDELKMSRKGYCVVRAILKQRKDLQPLTSLESYVPSEWQDKVQGIFTMGNMDNEKGPTHFHKNPQPPSDEHLEPYNYVFMGEFLDTTFDMRTFPKSDTEAGKPEVTQTMGFKDGRPIDFKSIPYWCDMFITPPTMLGPAVLDGPVWCPTMQLEVQFKRKPTGKTIRGHYIAPHIINGRFDISGEVWNEEGEILAITRHQCLIVPWSRNSKDEGKANERLKVMMQKSKITITVNHSMNLEIIDLAEWDLPLFNEPEIPAKGEQYYSNEKTRQWSKKIASKDGFIFVTPQYNWGYPASLKNAVDYLYNEWTGKPAIIVSYANRGGGKAAAQFRQVLEGLKMRPVQTMPAICLKKDMYTENGTLKEMENYGDFTTTYRDIIDKAIKELQLDLASKK</sequence>
<dbReference type="InterPro" id="IPR042171">
    <property type="entry name" value="Acyl-CoA_hotdog"/>
</dbReference>
<dbReference type="PANTHER" id="PTHR38110">
    <property type="entry name" value="CHROMOSOME 23, WHOLE GENOME SHOTGUN SEQUENCE"/>
    <property type="match status" value="1"/>
</dbReference>
<dbReference type="InterPro" id="IPR049450">
    <property type="entry name" value="ACOT8-like_C"/>
</dbReference>
<dbReference type="Pfam" id="PF13622">
    <property type="entry name" value="4HBT_3"/>
    <property type="match status" value="1"/>
</dbReference>
<evidence type="ECO:0000259" key="2">
    <source>
        <dbReference type="Pfam" id="PF13622"/>
    </source>
</evidence>
<dbReference type="InterPro" id="IPR029039">
    <property type="entry name" value="Flavoprotein-like_sf"/>
</dbReference>
<dbReference type="InterPro" id="IPR049449">
    <property type="entry name" value="TesB_ACOT8-like_N"/>
</dbReference>
<dbReference type="Pfam" id="PF03358">
    <property type="entry name" value="FMN_red"/>
    <property type="match status" value="1"/>
</dbReference>
<dbReference type="InterPro" id="IPR005025">
    <property type="entry name" value="FMN_Rdtase-like_dom"/>
</dbReference>
<evidence type="ECO:0000313" key="4">
    <source>
        <dbReference type="EMBL" id="GAN10009.1"/>
    </source>
</evidence>
<dbReference type="AlphaFoldDB" id="A0A0C9MRA5"/>
<reference evidence="4" key="1">
    <citation type="submission" date="2014-09" db="EMBL/GenBank/DDBJ databases">
        <title>Draft genome sequence of an oleaginous Mucoromycotina fungus Mucor ambiguus NBRC6742.</title>
        <authorList>
            <person name="Takeda I."/>
            <person name="Yamane N."/>
            <person name="Morita T."/>
            <person name="Tamano K."/>
            <person name="Machida M."/>
            <person name="Baker S."/>
            <person name="Koike H."/>
        </authorList>
    </citation>
    <scope>NUCLEOTIDE SEQUENCE</scope>
    <source>
        <strain evidence="4">NBRC 6742</strain>
    </source>
</reference>
<dbReference type="SUPFAM" id="SSF52218">
    <property type="entry name" value="Flavoproteins"/>
    <property type="match status" value="1"/>
</dbReference>
<dbReference type="SUPFAM" id="SSF54637">
    <property type="entry name" value="Thioesterase/thiol ester dehydrase-isomerase"/>
    <property type="match status" value="1"/>
</dbReference>
<name>A0A0C9MRA5_9FUNG</name>
<dbReference type="STRING" id="91626.A0A0C9MRA5"/>
<evidence type="ECO:0000313" key="5">
    <source>
        <dbReference type="Proteomes" id="UP000053815"/>
    </source>
</evidence>
<dbReference type="InterPro" id="IPR052389">
    <property type="entry name" value="Sec_Metab_Biosynth-Assoc"/>
</dbReference>
<feature type="domain" description="Acyl-CoA thioesterase-like C-terminal" evidence="3">
    <location>
        <begin position="157"/>
        <end position="292"/>
    </location>
</feature>
<evidence type="ECO:0000259" key="1">
    <source>
        <dbReference type="Pfam" id="PF03358"/>
    </source>
</evidence>
<dbReference type="Gene3D" id="2.40.160.210">
    <property type="entry name" value="Acyl-CoA thioesterase, double hotdog domain"/>
    <property type="match status" value="1"/>
</dbReference>